<evidence type="ECO:0000313" key="3">
    <source>
        <dbReference type="Proteomes" id="UP000199558"/>
    </source>
</evidence>
<proteinExistence type="predicted"/>
<gene>
    <name evidence="2" type="ORF">GA0070622_6083</name>
</gene>
<dbReference type="AlphaFoldDB" id="A0A1A9BIF7"/>
<reference evidence="3" key="1">
    <citation type="submission" date="2016-06" db="EMBL/GenBank/DDBJ databases">
        <authorList>
            <person name="Varghese N."/>
            <person name="Submissions Spin"/>
        </authorList>
    </citation>
    <scope>NUCLEOTIDE SEQUENCE [LARGE SCALE GENOMIC DNA]</scope>
    <source>
        <strain evidence="3">DSM 45794</strain>
    </source>
</reference>
<dbReference type="OrthoDB" id="3391664at2"/>
<feature type="compositionally biased region" description="Low complexity" evidence="1">
    <location>
        <begin position="79"/>
        <end position="115"/>
    </location>
</feature>
<accession>A0A1A9BIF7</accession>
<evidence type="ECO:0000313" key="2">
    <source>
        <dbReference type="EMBL" id="SBT68968.1"/>
    </source>
</evidence>
<dbReference type="EMBL" id="FLRH01000004">
    <property type="protein sequence ID" value="SBT68968.1"/>
    <property type="molecule type" value="Genomic_DNA"/>
</dbReference>
<protein>
    <submittedName>
        <fullName evidence="2">Uncharacterized protein</fullName>
    </submittedName>
</protein>
<dbReference type="RefSeq" id="WP_091582743.1">
    <property type="nucleotide sequence ID" value="NZ_FLRH01000004.1"/>
</dbReference>
<name>A0A1A9BIF7_9ACTN</name>
<keyword evidence="3" id="KW-1185">Reference proteome</keyword>
<sequence>MTDTEPRTSATTDGDTGPGAWAVLLPAERYEAERLVHHDVLELTGLPAGAAPRPGDRVAVLVEEPLRLVALGRVAPATATTRDAPARPASGPRTAPARPASGPRTAPATAAPGSRDAGTPEAPTAGGSWEDPDDPQSDATAGLVVTYTRRVLDEPVPVDGPAPDGPVAALDPARWRALADRLGPPPARRTWLVSLDLPIEAATRAEAVRIFWSYVQELGPRELPAFVSPSGDELAMQAFVLGVEANQDPEEDD</sequence>
<dbReference type="Proteomes" id="UP000199558">
    <property type="component" value="Unassembled WGS sequence"/>
</dbReference>
<feature type="region of interest" description="Disordered" evidence="1">
    <location>
        <begin position="79"/>
        <end position="139"/>
    </location>
</feature>
<organism evidence="2 3">
    <name type="scientific">Micromonospora sediminicola</name>
    <dbReference type="NCBI Taxonomy" id="946078"/>
    <lineage>
        <taxon>Bacteria</taxon>
        <taxon>Bacillati</taxon>
        <taxon>Actinomycetota</taxon>
        <taxon>Actinomycetes</taxon>
        <taxon>Micromonosporales</taxon>
        <taxon>Micromonosporaceae</taxon>
        <taxon>Micromonospora</taxon>
    </lineage>
</organism>
<feature type="region of interest" description="Disordered" evidence="1">
    <location>
        <begin position="1"/>
        <end position="20"/>
    </location>
</feature>
<dbReference type="STRING" id="946078.GA0070622_6083"/>
<evidence type="ECO:0000256" key="1">
    <source>
        <dbReference type="SAM" id="MobiDB-lite"/>
    </source>
</evidence>